<evidence type="ECO:0000313" key="1">
    <source>
        <dbReference type="EMBL" id="KAE9065861.1"/>
    </source>
</evidence>
<comment type="caution">
    <text evidence="1">The sequence shown here is derived from an EMBL/GenBank/DDBJ whole genome shotgun (WGS) entry which is preliminary data.</text>
</comment>
<evidence type="ECO:0000313" key="2">
    <source>
        <dbReference type="Proteomes" id="UP000488956"/>
    </source>
</evidence>
<accession>A0A6G0JSP9</accession>
<reference evidence="1 2" key="1">
    <citation type="submission" date="2018-09" db="EMBL/GenBank/DDBJ databases">
        <title>Genomic investigation of the strawberry pathogen Phytophthora fragariae indicates pathogenicity is determined by transcriptional variation in three key races.</title>
        <authorList>
            <person name="Adams T.M."/>
            <person name="Armitage A.D."/>
            <person name="Sobczyk M.K."/>
            <person name="Bates H.J."/>
            <person name="Dunwell J.M."/>
            <person name="Nellist C.F."/>
            <person name="Harrison R.J."/>
        </authorList>
    </citation>
    <scope>NUCLEOTIDE SEQUENCE [LARGE SCALE GENOMIC DNA]</scope>
    <source>
        <strain evidence="1 2">ONT-3</strain>
    </source>
</reference>
<sequence length="137" mass="14850">MTDRSLRIGVRRISVSLVDGQPNGSRARCDPLDQELLHSNASCGVISQPAFFSFSRIHIAQQHSILKYDARSKQNARRSGENPASDCMAYRGNAVSYLGHPGSGATSSHIRHISHSSPYVTVAYGSLFIRTSSAAMS</sequence>
<organism evidence="1 2">
    <name type="scientific">Phytophthora fragariae</name>
    <dbReference type="NCBI Taxonomy" id="53985"/>
    <lineage>
        <taxon>Eukaryota</taxon>
        <taxon>Sar</taxon>
        <taxon>Stramenopiles</taxon>
        <taxon>Oomycota</taxon>
        <taxon>Peronosporomycetes</taxon>
        <taxon>Peronosporales</taxon>
        <taxon>Peronosporaceae</taxon>
        <taxon>Phytophthora</taxon>
    </lineage>
</organism>
<dbReference type="AlphaFoldDB" id="A0A6G0JSP9"/>
<dbReference type="Proteomes" id="UP000488956">
    <property type="component" value="Unassembled WGS sequence"/>
</dbReference>
<dbReference type="EMBL" id="QXFX01004014">
    <property type="protein sequence ID" value="KAE9065861.1"/>
    <property type="molecule type" value="Genomic_DNA"/>
</dbReference>
<proteinExistence type="predicted"/>
<gene>
    <name evidence="1" type="ORF">PF010_g28035</name>
</gene>
<protein>
    <submittedName>
        <fullName evidence="1">Uncharacterized protein</fullName>
    </submittedName>
</protein>
<name>A0A6G0JSP9_9STRA</name>